<evidence type="ECO:0000256" key="4">
    <source>
        <dbReference type="ARBA" id="ARBA00022741"/>
    </source>
</evidence>
<dbReference type="RefSeq" id="YP_001426036.1">
    <property type="nucleotide sequence ID" value="NC_008603.1"/>
</dbReference>
<dbReference type="CDD" id="cd01992">
    <property type="entry name" value="TilS_N"/>
    <property type="match status" value="1"/>
</dbReference>
<keyword evidence="4" id="KW-0547">Nucleotide-binding</keyword>
<feature type="domain" description="tRNA(Ile)-lysidine/2-thiocytidine synthase N-terminal" evidence="7">
    <location>
        <begin position="211"/>
        <end position="391"/>
    </location>
</feature>
<keyword evidence="2" id="KW-0436">Ligase</keyword>
<protein>
    <recommendedName>
        <fullName evidence="1">tRNA(Ile)-lysidine synthetase</fullName>
        <ecNumber evidence="1">6.3.4.19</ecNumber>
    </recommendedName>
</protein>
<comment type="catalytic activity">
    <reaction evidence="6">
        <text>cytidine(34) in tRNA(Ile2) + L-lysine + ATP = lysidine(34) in tRNA(Ile2) + AMP + diphosphate + H(+)</text>
        <dbReference type="Rhea" id="RHEA:43744"/>
        <dbReference type="Rhea" id="RHEA-COMP:10625"/>
        <dbReference type="Rhea" id="RHEA-COMP:10670"/>
        <dbReference type="ChEBI" id="CHEBI:15378"/>
        <dbReference type="ChEBI" id="CHEBI:30616"/>
        <dbReference type="ChEBI" id="CHEBI:32551"/>
        <dbReference type="ChEBI" id="CHEBI:33019"/>
        <dbReference type="ChEBI" id="CHEBI:82748"/>
        <dbReference type="ChEBI" id="CHEBI:83665"/>
        <dbReference type="ChEBI" id="CHEBI:456215"/>
        <dbReference type="EC" id="6.3.4.19"/>
    </reaction>
</comment>
<dbReference type="GO" id="GO:0008033">
    <property type="term" value="P:tRNA processing"/>
    <property type="evidence" value="ECO:0007669"/>
    <property type="project" value="UniProtKB-KW"/>
</dbReference>
<evidence type="ECO:0000256" key="2">
    <source>
        <dbReference type="ARBA" id="ARBA00022598"/>
    </source>
</evidence>
<dbReference type="Gene3D" id="3.40.50.620">
    <property type="entry name" value="HUPs"/>
    <property type="match status" value="1"/>
</dbReference>
<dbReference type="PANTHER" id="PTHR43033:SF3">
    <property type="entry name" value="TRNA(ILE)-LYSIDINE SYNTHETASE"/>
    <property type="match status" value="1"/>
</dbReference>
<evidence type="ECO:0000256" key="5">
    <source>
        <dbReference type="ARBA" id="ARBA00022840"/>
    </source>
</evidence>
<dbReference type="EC" id="6.3.4.19" evidence="1"/>
<dbReference type="SUPFAM" id="SSF48452">
    <property type="entry name" value="TPR-like"/>
    <property type="match status" value="1"/>
</dbReference>
<evidence type="ECO:0000313" key="9">
    <source>
        <dbReference type="Proteomes" id="UP000204095"/>
    </source>
</evidence>
<dbReference type="SUPFAM" id="SSF52402">
    <property type="entry name" value="Adenine nucleotide alpha hydrolases-like"/>
    <property type="match status" value="1"/>
</dbReference>
<dbReference type="Pfam" id="PF01171">
    <property type="entry name" value="ATP_bind_3"/>
    <property type="match status" value="1"/>
</dbReference>
<sequence length="513" mass="59191">MQGSNFKNCHTSHEMSLADFVTEFLGNDKFWFSKNNEYDEYLAEKYQHLLDDQCGDNYLGLTILYDQLPRHVFRSCQSSHIVEYFLRKSLRNYAKIDLSQFTDVEWCFAHLPVRHTNNPVLITLTAKKAWERVVHGHDPFLIRFLKATYERCPILSQSKFITKIEGNTFTPQLHEQTLHFTPTGPVLPMNPKNHVVKEVMSALVSQRPTKLIMSISGGSDSMVAFHIIHGLKEAFGYDIDVVMVNYTNRDSAYAEEAFVADWVNSFGYPLHVRRIDEIKRKQCANNQLRTVYEKYTRDVRYATYKTLGPHPVVMGHNKDDCLENILQNIGSCQKYDNLSGMDTLVVQDGIPFFRPLLDVSKNDIVAYAREHQIPFLPNSTPPTMKRGQIRNKVAPVLNDWNELFVPGLFQLKKTMADMHKVVEKSVEMFVGNFDANRVACVDKSFLTMGENFWKLSLKKLFPTENISNKMIVSLMETFTKCGDFSKFEINKNIQLIIKSASSKVTIEFKLRNM</sequence>
<gene>
    <name evidence="8" type="primary">N404R</name>
    <name evidence="8" type="ORF">FR483_N404R</name>
</gene>
<dbReference type="KEGG" id="vg:5364524"/>
<dbReference type="InterPro" id="IPR012094">
    <property type="entry name" value="tRNA_Ile_lys_synt"/>
</dbReference>
<evidence type="ECO:0000256" key="3">
    <source>
        <dbReference type="ARBA" id="ARBA00022694"/>
    </source>
</evidence>
<dbReference type="GO" id="GO:0005524">
    <property type="term" value="F:ATP binding"/>
    <property type="evidence" value="ECO:0007669"/>
    <property type="project" value="UniProtKB-KW"/>
</dbReference>
<name>A7J7A8_PBCVF</name>
<dbReference type="GeneID" id="5364524"/>
<evidence type="ECO:0000259" key="7">
    <source>
        <dbReference type="Pfam" id="PF01171"/>
    </source>
</evidence>
<evidence type="ECO:0000256" key="1">
    <source>
        <dbReference type="ARBA" id="ARBA00013267"/>
    </source>
</evidence>
<dbReference type="PANTHER" id="PTHR43033">
    <property type="entry name" value="TRNA(ILE)-LYSIDINE SYNTHASE-RELATED"/>
    <property type="match status" value="1"/>
</dbReference>
<dbReference type="InterPro" id="IPR014729">
    <property type="entry name" value="Rossmann-like_a/b/a_fold"/>
</dbReference>
<reference evidence="8 9" key="1">
    <citation type="journal article" date="2007" name="Virology">
        <title>Sequence and annotation of the 314-kb MT325 and the 321-kb FR483 viruses that infect Chlorella Pbi.</title>
        <authorList>
            <person name="Fitzgerald L.A."/>
            <person name="Graves M.V."/>
            <person name="Li X."/>
            <person name="Feldblyum T."/>
            <person name="Hartigan J."/>
            <person name="Van Etten J.L."/>
        </authorList>
    </citation>
    <scope>NUCLEOTIDE SEQUENCE [LARGE SCALE GENOMIC DNA]</scope>
    <source>
        <strain evidence="8 9">FR483</strain>
    </source>
</reference>
<organism evidence="8 9">
    <name type="scientific">Paramecium bursaria Chlorella virus FR483</name>
    <name type="common">PBCV-FR483</name>
    <dbReference type="NCBI Taxonomy" id="399781"/>
    <lineage>
        <taxon>Viruses</taxon>
        <taxon>Varidnaviria</taxon>
        <taxon>Bamfordvirae</taxon>
        <taxon>Nucleocytoviricota</taxon>
        <taxon>Megaviricetes</taxon>
        <taxon>Algavirales</taxon>
        <taxon>Phycodnaviridae</taxon>
        <taxon>Chlorovirus</taxon>
        <taxon>Chlorovirus conductrix</taxon>
        <taxon>Paramecium bursaria Chlorella virus A1</taxon>
    </lineage>
</organism>
<dbReference type="EMBL" id="DQ890022">
    <property type="protein sequence ID" value="ABT15689.1"/>
    <property type="molecule type" value="Genomic_DNA"/>
</dbReference>
<dbReference type="InterPro" id="IPR011990">
    <property type="entry name" value="TPR-like_helical_dom_sf"/>
</dbReference>
<dbReference type="OrthoDB" id="2343at10239"/>
<proteinExistence type="inferred from homology"/>
<evidence type="ECO:0000313" key="8">
    <source>
        <dbReference type="EMBL" id="ABT15689.1"/>
    </source>
</evidence>
<dbReference type="NCBIfam" id="TIGR02432">
    <property type="entry name" value="lysidine_TilS_N"/>
    <property type="match status" value="1"/>
</dbReference>
<organismHost>
    <name type="scientific">Paramecium bursaria</name>
    <dbReference type="NCBI Taxonomy" id="74790"/>
</organismHost>
<keyword evidence="5" id="KW-0067">ATP-binding</keyword>
<dbReference type="Proteomes" id="UP000204095">
    <property type="component" value="Segment"/>
</dbReference>
<dbReference type="GO" id="GO:0032267">
    <property type="term" value="F:tRNA(Ile)-lysidine synthase activity"/>
    <property type="evidence" value="ECO:0007669"/>
    <property type="project" value="UniProtKB-EC"/>
</dbReference>
<evidence type="ECO:0000256" key="6">
    <source>
        <dbReference type="ARBA" id="ARBA00048539"/>
    </source>
</evidence>
<dbReference type="HAMAP" id="MF_01161">
    <property type="entry name" value="tRNA_Ile_lys_synt"/>
    <property type="match status" value="1"/>
</dbReference>
<dbReference type="InterPro" id="IPR012795">
    <property type="entry name" value="tRNA_Ile_lys_synt_N"/>
</dbReference>
<dbReference type="InterPro" id="IPR011063">
    <property type="entry name" value="TilS/TtcA_N"/>
</dbReference>
<keyword evidence="3" id="KW-0819">tRNA processing</keyword>
<accession>A7J7A8</accession>